<dbReference type="EMBL" id="JAEFBK010000010">
    <property type="protein sequence ID" value="KAG7559207.1"/>
    <property type="molecule type" value="Genomic_DNA"/>
</dbReference>
<evidence type="ECO:0000256" key="3">
    <source>
        <dbReference type="SAM" id="SignalP"/>
    </source>
</evidence>
<dbReference type="InterPro" id="IPR033872">
    <property type="entry name" value="nsLTP2"/>
</dbReference>
<keyword evidence="6" id="KW-1185">Reference proteome</keyword>
<sequence length="107" mass="11952">MKFTTLTLLVLVIVIELSPTLIRATMVEGPTGDQKVTCNVLDVMIPCLLPLTNKLIMPTPHCCQVMREHETCLCQFIKGGEWWSQALFNSPNGQKTCKACNIPYPKC</sequence>
<keyword evidence="3" id="KW-0732">Signal</keyword>
<name>A0A8T1ZIE0_9BRAS</name>
<comment type="caution">
    <text evidence="5">The sequence shown here is derived from an EMBL/GenBank/DDBJ whole genome shotgun (WGS) entry which is preliminary data.</text>
</comment>
<dbReference type="PANTHER" id="PTHR33214">
    <property type="entry name" value="BIFUNCTIONAL INHIBITOR/LIPID-TRANSFER PROTEIN/SEED STORAGE 2S ALBUMIN SUPERFAMILY PROTEIN"/>
    <property type="match status" value="1"/>
</dbReference>
<feature type="chain" id="PRO_5044693568" evidence="3">
    <location>
        <begin position="25"/>
        <end position="107"/>
    </location>
</feature>
<protein>
    <submittedName>
        <fullName evidence="5">Bifunctional inhibitor/plant lipid transfer protein/seed storage helical domain superfamily</fullName>
    </submittedName>
</protein>
<reference evidence="5 6" key="1">
    <citation type="submission" date="2020-12" db="EMBL/GenBank/DDBJ databases">
        <title>Concerted genomic and epigenomic changes stabilize Arabidopsis allopolyploids.</title>
        <authorList>
            <person name="Chen Z."/>
        </authorList>
    </citation>
    <scope>NUCLEOTIDE SEQUENCE [LARGE SCALE GENOMIC DNA]</scope>
    <source>
        <strain evidence="5">Allo738</strain>
        <tissue evidence="5">Leaf</tissue>
    </source>
</reference>
<dbReference type="PANTHER" id="PTHR33214:SF73">
    <property type="entry name" value="BIFUNCTIONAL INHIBITOR_LIPID-TRANSFER PROTEIN_SEED STORAGE 2S ALBUMIN SUPERFAMILY PROTEIN"/>
    <property type="match status" value="1"/>
</dbReference>
<dbReference type="AlphaFoldDB" id="A0A8T1ZIE0"/>
<dbReference type="GO" id="GO:0006869">
    <property type="term" value="P:lipid transport"/>
    <property type="evidence" value="ECO:0007669"/>
    <property type="project" value="InterPro"/>
</dbReference>
<evidence type="ECO:0000313" key="6">
    <source>
        <dbReference type="Proteomes" id="UP000694240"/>
    </source>
</evidence>
<dbReference type="Proteomes" id="UP000694240">
    <property type="component" value="Chromosome 10"/>
</dbReference>
<evidence type="ECO:0000256" key="2">
    <source>
        <dbReference type="ARBA" id="ARBA00023121"/>
    </source>
</evidence>
<evidence type="ECO:0000256" key="1">
    <source>
        <dbReference type="ARBA" id="ARBA00022448"/>
    </source>
</evidence>
<keyword evidence="2" id="KW-0446">Lipid-binding</keyword>
<accession>A0A8T1ZIE0</accession>
<dbReference type="EMBL" id="JAEFBK010000010">
    <property type="protein sequence ID" value="KAG7559198.1"/>
    <property type="molecule type" value="Genomic_DNA"/>
</dbReference>
<evidence type="ECO:0000313" key="5">
    <source>
        <dbReference type="EMBL" id="KAG7559207.1"/>
    </source>
</evidence>
<proteinExistence type="predicted"/>
<gene>
    <name evidence="4" type="ORF">ISN45_Aa05g008000</name>
    <name evidence="5" type="ORF">ISN45_Aa05g008090</name>
</gene>
<evidence type="ECO:0000313" key="4">
    <source>
        <dbReference type="EMBL" id="KAG7559198.1"/>
    </source>
</evidence>
<dbReference type="GO" id="GO:0008289">
    <property type="term" value="F:lipid binding"/>
    <property type="evidence" value="ECO:0007669"/>
    <property type="project" value="UniProtKB-KW"/>
</dbReference>
<feature type="signal peptide" evidence="3">
    <location>
        <begin position="1"/>
        <end position="24"/>
    </location>
</feature>
<keyword evidence="1" id="KW-0813">Transport</keyword>
<organism evidence="5 6">
    <name type="scientific">Arabidopsis thaliana x Arabidopsis arenosa</name>
    <dbReference type="NCBI Taxonomy" id="1240361"/>
    <lineage>
        <taxon>Eukaryota</taxon>
        <taxon>Viridiplantae</taxon>
        <taxon>Streptophyta</taxon>
        <taxon>Embryophyta</taxon>
        <taxon>Tracheophyta</taxon>
        <taxon>Spermatophyta</taxon>
        <taxon>Magnoliopsida</taxon>
        <taxon>eudicotyledons</taxon>
        <taxon>Gunneridae</taxon>
        <taxon>Pentapetalae</taxon>
        <taxon>rosids</taxon>
        <taxon>malvids</taxon>
        <taxon>Brassicales</taxon>
        <taxon>Brassicaceae</taxon>
        <taxon>Camelineae</taxon>
        <taxon>Arabidopsis</taxon>
    </lineage>
</organism>